<organism evidence="5 6">
    <name type="scientific">Stenotrophomonas koreensis</name>
    <dbReference type="NCBI Taxonomy" id="266128"/>
    <lineage>
        <taxon>Bacteria</taxon>
        <taxon>Pseudomonadati</taxon>
        <taxon>Pseudomonadota</taxon>
        <taxon>Gammaproteobacteria</taxon>
        <taxon>Lysobacterales</taxon>
        <taxon>Lysobacteraceae</taxon>
        <taxon>Stenotrophomonas</taxon>
    </lineage>
</organism>
<dbReference type="InterPro" id="IPR001173">
    <property type="entry name" value="Glyco_trans_2-like"/>
</dbReference>
<comment type="caution">
    <text evidence="5">The sequence shown here is derived from an EMBL/GenBank/DDBJ whole genome shotgun (WGS) entry which is preliminary data.</text>
</comment>
<evidence type="ECO:0000256" key="3">
    <source>
        <dbReference type="ARBA" id="ARBA00022679"/>
    </source>
</evidence>
<dbReference type="PANTHER" id="PTHR43685">
    <property type="entry name" value="GLYCOSYLTRANSFERASE"/>
    <property type="match status" value="1"/>
</dbReference>
<evidence type="ECO:0000256" key="1">
    <source>
        <dbReference type="ARBA" id="ARBA00006739"/>
    </source>
</evidence>
<accession>A0A0R0BWN7</accession>
<dbReference type="STRING" id="266128.ABB25_06620"/>
<dbReference type="AlphaFoldDB" id="A0A0R0BWN7"/>
<comment type="similarity">
    <text evidence="1">Belongs to the glycosyltransferase 2 family.</text>
</comment>
<proteinExistence type="inferred from homology"/>
<dbReference type="InterPro" id="IPR050834">
    <property type="entry name" value="Glycosyltransf_2"/>
</dbReference>
<dbReference type="Proteomes" id="UP000051254">
    <property type="component" value="Unassembled WGS sequence"/>
</dbReference>
<dbReference type="OrthoDB" id="9801954at2"/>
<dbReference type="PANTHER" id="PTHR43685:SF5">
    <property type="entry name" value="GLYCOSYLTRANSFERASE EPSE-RELATED"/>
    <property type="match status" value="1"/>
</dbReference>
<name>A0A0R0BWN7_9GAMM</name>
<evidence type="ECO:0000259" key="4">
    <source>
        <dbReference type="Pfam" id="PF00535"/>
    </source>
</evidence>
<dbReference type="Gene3D" id="3.90.550.10">
    <property type="entry name" value="Spore Coat Polysaccharide Biosynthesis Protein SpsA, Chain A"/>
    <property type="match status" value="1"/>
</dbReference>
<gene>
    <name evidence="5" type="ORF">ABB25_06620</name>
</gene>
<dbReference type="GO" id="GO:0016757">
    <property type="term" value="F:glycosyltransferase activity"/>
    <property type="evidence" value="ECO:0007669"/>
    <property type="project" value="UniProtKB-KW"/>
</dbReference>
<keyword evidence="3" id="KW-0808">Transferase</keyword>
<protein>
    <recommendedName>
        <fullName evidence="4">Glycosyltransferase 2-like domain-containing protein</fullName>
    </recommendedName>
</protein>
<feature type="domain" description="Glycosyltransferase 2-like" evidence="4">
    <location>
        <begin position="9"/>
        <end position="126"/>
    </location>
</feature>
<evidence type="ECO:0000313" key="6">
    <source>
        <dbReference type="Proteomes" id="UP000051254"/>
    </source>
</evidence>
<evidence type="ECO:0000256" key="2">
    <source>
        <dbReference type="ARBA" id="ARBA00022676"/>
    </source>
</evidence>
<dbReference type="PATRIC" id="fig|266128.3.peg.190"/>
<keyword evidence="2" id="KW-0328">Glycosyltransferase</keyword>
<keyword evidence="6" id="KW-1185">Reference proteome</keyword>
<dbReference type="EMBL" id="LDJH01000011">
    <property type="protein sequence ID" value="KRG58322.1"/>
    <property type="molecule type" value="Genomic_DNA"/>
</dbReference>
<dbReference type="InterPro" id="IPR029044">
    <property type="entry name" value="Nucleotide-diphossugar_trans"/>
</dbReference>
<evidence type="ECO:0000313" key="5">
    <source>
        <dbReference type="EMBL" id="KRG58322.1"/>
    </source>
</evidence>
<dbReference type="RefSeq" id="WP_057665171.1">
    <property type="nucleotide sequence ID" value="NZ_LDJH01000011.1"/>
</dbReference>
<dbReference type="SUPFAM" id="SSF53448">
    <property type="entry name" value="Nucleotide-diphospho-sugar transferases"/>
    <property type="match status" value="1"/>
</dbReference>
<dbReference type="Pfam" id="PF00535">
    <property type="entry name" value="Glycos_transf_2"/>
    <property type="match status" value="1"/>
</dbReference>
<dbReference type="CDD" id="cd00761">
    <property type="entry name" value="Glyco_tranf_GTA_type"/>
    <property type="match status" value="1"/>
</dbReference>
<sequence length="299" mass="33400">MVIADPPVSIAIPFYNPGPALLDAVRSVFAQTYTNWELLLVDDGSTDGSLELARSIDDPRVRVFSDGQNRRLAARLNQITGLAQYPYLARMDADDLMARCRIERQMAELDRDPTVALVATGVYSLDDQYVAVGRRCVSPGHCITPRGLLAGQSGIVHASVLARKEWLQRNPYREDLAKSQDTNLWVRAYSKGDLRAAIIPEPLYFYREDGNVTADKLLLAYRIGRTTVREDAGSRFPQTERLRALAVSHIKSSVVAALARVGRLDLIRARRNRSALSLEEEHQVAQEIMAIRRTTVPMV</sequence>
<reference evidence="5 6" key="1">
    <citation type="submission" date="2015-05" db="EMBL/GenBank/DDBJ databases">
        <title>Genome sequencing and analysis of members of genus Stenotrophomonas.</title>
        <authorList>
            <person name="Patil P.P."/>
            <person name="Midha S."/>
            <person name="Patil P.B."/>
        </authorList>
    </citation>
    <scope>NUCLEOTIDE SEQUENCE [LARGE SCALE GENOMIC DNA]</scope>
    <source>
        <strain evidence="5 6">DSM 17805</strain>
    </source>
</reference>